<dbReference type="OrthoDB" id="7340718at2"/>
<protein>
    <submittedName>
        <fullName evidence="1">Uncharacterized protein</fullName>
    </submittedName>
</protein>
<sequence>MSPELLSFVRRELAAPVPDQVRQFGESLARDRGAVAVLFYGSILRTGDLSGVLDYYLLTPRPLRRGVRALAERWLWPEVSYHQMDLGGETLRAKAATLPVQTFRSAAGGLQLDTTIWTRFVQPSAVIWSAETAVAEEIVVAVAAACETAARFAAALGPQSGSAEAFWLALFRSTYQAELRMEDPTRSAQILAYQPERYRALLPLAWASAGIGFDVSRDQLTPKLPQAERRCILAAWAQRRRAGKPLNVARLIKATFTFEGAARYAAWKIERHTGLHIEVTPWRERHPLLAAPIVVWKLWRARRRQPAAR</sequence>
<reference evidence="2" key="1">
    <citation type="submission" date="2018-05" db="EMBL/GenBank/DDBJ databases">
        <authorList>
            <person name="Li X."/>
        </authorList>
    </citation>
    <scope>NUCLEOTIDE SEQUENCE [LARGE SCALE GENOMIC DNA]</scope>
    <source>
        <strain evidence="2">YIM 73061</strain>
    </source>
</reference>
<organism evidence="1 2">
    <name type="scientific">Phenylobacterium deserti</name>
    <dbReference type="NCBI Taxonomy" id="1914756"/>
    <lineage>
        <taxon>Bacteria</taxon>
        <taxon>Pseudomonadati</taxon>
        <taxon>Pseudomonadota</taxon>
        <taxon>Alphaproteobacteria</taxon>
        <taxon>Caulobacterales</taxon>
        <taxon>Caulobacteraceae</taxon>
        <taxon>Phenylobacterium</taxon>
    </lineage>
</organism>
<dbReference type="Proteomes" id="UP000249725">
    <property type="component" value="Unassembled WGS sequence"/>
</dbReference>
<name>A0A328AE80_9CAUL</name>
<evidence type="ECO:0000313" key="2">
    <source>
        <dbReference type="Proteomes" id="UP000249725"/>
    </source>
</evidence>
<dbReference type="EMBL" id="QFYR01000002">
    <property type="protein sequence ID" value="RAK52787.1"/>
    <property type="molecule type" value="Genomic_DNA"/>
</dbReference>
<dbReference type="RefSeq" id="WP_111515072.1">
    <property type="nucleotide sequence ID" value="NZ_QFYR01000002.1"/>
</dbReference>
<comment type="caution">
    <text evidence="1">The sequence shown here is derived from an EMBL/GenBank/DDBJ whole genome shotgun (WGS) entry which is preliminary data.</text>
</comment>
<proteinExistence type="predicted"/>
<dbReference type="AlphaFoldDB" id="A0A328AE80"/>
<accession>A0A328AE80</accession>
<keyword evidence="2" id="KW-1185">Reference proteome</keyword>
<evidence type="ECO:0000313" key="1">
    <source>
        <dbReference type="EMBL" id="RAK52787.1"/>
    </source>
</evidence>
<gene>
    <name evidence="1" type="ORF">DJ018_11410</name>
</gene>